<dbReference type="InterPro" id="IPR001079">
    <property type="entry name" value="Galectin_CRD"/>
</dbReference>
<dbReference type="InterPro" id="IPR013320">
    <property type="entry name" value="ConA-like_dom_sf"/>
</dbReference>
<evidence type="ECO:0000313" key="5">
    <source>
        <dbReference type="RefSeq" id="XP_022345295.1"/>
    </source>
</evidence>
<protein>
    <recommendedName>
        <fullName evidence="2">Galectin</fullName>
    </recommendedName>
</protein>
<sequence length="170" mass="19365">MAMTRCAFPILICQQSTMSYISLSILNKRIEEGKPFSINVEPKVPGFKEKGGVAINFLDKPPQSSDEESNILFHFNPRPPNKIILNSHWQGAWQKEVVLEDDDVQEKLFGRPFELTIKVLSHDEKKGSEFLVFVNETFQTTFLCPADITHTEYIGFSPALRISADIKTFE</sequence>
<dbReference type="KEGG" id="cvn:111137891"/>
<keyword evidence="1 2" id="KW-0430">Lectin</keyword>
<evidence type="ECO:0000256" key="1">
    <source>
        <dbReference type="ARBA" id="ARBA00022734"/>
    </source>
</evidence>
<gene>
    <name evidence="5" type="primary">LOC111137891</name>
</gene>
<dbReference type="SMART" id="SM00908">
    <property type="entry name" value="Gal-bind_lectin"/>
    <property type="match status" value="1"/>
</dbReference>
<organism evidence="4 5">
    <name type="scientific">Crassostrea virginica</name>
    <name type="common">Eastern oyster</name>
    <dbReference type="NCBI Taxonomy" id="6565"/>
    <lineage>
        <taxon>Eukaryota</taxon>
        <taxon>Metazoa</taxon>
        <taxon>Spiralia</taxon>
        <taxon>Lophotrochozoa</taxon>
        <taxon>Mollusca</taxon>
        <taxon>Bivalvia</taxon>
        <taxon>Autobranchia</taxon>
        <taxon>Pteriomorphia</taxon>
        <taxon>Ostreida</taxon>
        <taxon>Ostreoidea</taxon>
        <taxon>Ostreidae</taxon>
        <taxon>Crassostrea</taxon>
    </lineage>
</organism>
<evidence type="ECO:0000256" key="2">
    <source>
        <dbReference type="RuleBase" id="RU102079"/>
    </source>
</evidence>
<dbReference type="Pfam" id="PF00337">
    <property type="entry name" value="Gal-bind_lectin"/>
    <property type="match status" value="1"/>
</dbReference>
<dbReference type="AlphaFoldDB" id="A0A8B8EZ12"/>
<evidence type="ECO:0000313" key="4">
    <source>
        <dbReference type="Proteomes" id="UP000694844"/>
    </source>
</evidence>
<evidence type="ECO:0000259" key="3">
    <source>
        <dbReference type="PROSITE" id="PS51304"/>
    </source>
</evidence>
<keyword evidence="4" id="KW-1185">Reference proteome</keyword>
<proteinExistence type="predicted"/>
<feature type="domain" description="Galectin" evidence="3">
    <location>
        <begin position="22"/>
        <end position="170"/>
    </location>
</feature>
<accession>A0A8B8EZ12</accession>
<dbReference type="Proteomes" id="UP000694844">
    <property type="component" value="Chromosome 5"/>
</dbReference>
<dbReference type="GeneID" id="111137891"/>
<reference evidence="5" key="1">
    <citation type="submission" date="2025-08" db="UniProtKB">
        <authorList>
            <consortium name="RefSeq"/>
        </authorList>
    </citation>
    <scope>IDENTIFICATION</scope>
    <source>
        <tissue evidence="5">Whole sample</tissue>
    </source>
</reference>
<dbReference type="Gene3D" id="2.60.120.200">
    <property type="match status" value="1"/>
</dbReference>
<dbReference type="SUPFAM" id="SSF49899">
    <property type="entry name" value="Concanavalin A-like lectins/glucanases"/>
    <property type="match status" value="1"/>
</dbReference>
<name>A0A8B8EZ12_CRAVI</name>
<dbReference type="GO" id="GO:0030246">
    <property type="term" value="F:carbohydrate binding"/>
    <property type="evidence" value="ECO:0007669"/>
    <property type="project" value="UniProtKB-UniRule"/>
</dbReference>
<dbReference type="PROSITE" id="PS51304">
    <property type="entry name" value="GALECTIN"/>
    <property type="match status" value="1"/>
</dbReference>
<dbReference type="OrthoDB" id="6126956at2759"/>
<dbReference type="RefSeq" id="XP_022345295.1">
    <property type="nucleotide sequence ID" value="XM_022489587.1"/>
</dbReference>